<dbReference type="Gene3D" id="1.20.1720.10">
    <property type="entry name" value="Multidrug resistance protein D"/>
    <property type="match status" value="1"/>
</dbReference>
<dbReference type="InterPro" id="IPR011701">
    <property type="entry name" value="MFS"/>
</dbReference>
<feature type="region of interest" description="Disordered" evidence="5">
    <location>
        <begin position="621"/>
        <end position="648"/>
    </location>
</feature>
<evidence type="ECO:0000256" key="5">
    <source>
        <dbReference type="SAM" id="MobiDB-lite"/>
    </source>
</evidence>
<evidence type="ECO:0000256" key="6">
    <source>
        <dbReference type="SAM" id="Phobius"/>
    </source>
</evidence>
<dbReference type="Proteomes" id="UP001176521">
    <property type="component" value="Unassembled WGS sequence"/>
</dbReference>
<feature type="transmembrane region" description="Helical" evidence="6">
    <location>
        <begin position="561"/>
        <end position="584"/>
    </location>
</feature>
<proteinExistence type="predicted"/>
<dbReference type="GO" id="GO:0005886">
    <property type="term" value="C:plasma membrane"/>
    <property type="evidence" value="ECO:0007669"/>
    <property type="project" value="TreeGrafter"/>
</dbReference>
<feature type="transmembrane region" description="Helical" evidence="6">
    <location>
        <begin position="363"/>
        <end position="383"/>
    </location>
</feature>
<feature type="transmembrane region" description="Helical" evidence="6">
    <location>
        <begin position="433"/>
        <end position="450"/>
    </location>
</feature>
<feature type="transmembrane region" description="Helical" evidence="6">
    <location>
        <begin position="186"/>
        <end position="207"/>
    </location>
</feature>
<dbReference type="CDD" id="cd17502">
    <property type="entry name" value="MFS_Azr1_MDR_like"/>
    <property type="match status" value="1"/>
</dbReference>
<dbReference type="Pfam" id="PF07690">
    <property type="entry name" value="MFS_1"/>
    <property type="match status" value="1"/>
</dbReference>
<feature type="transmembrane region" description="Helical" evidence="6">
    <location>
        <begin position="161"/>
        <end position="180"/>
    </location>
</feature>
<dbReference type="GO" id="GO:0022857">
    <property type="term" value="F:transmembrane transporter activity"/>
    <property type="evidence" value="ECO:0007669"/>
    <property type="project" value="InterPro"/>
</dbReference>
<comment type="caution">
    <text evidence="8">The sequence shown here is derived from an EMBL/GenBank/DDBJ whole genome shotgun (WGS) entry which is preliminary data.</text>
</comment>
<comment type="subcellular location">
    <subcellularLocation>
        <location evidence="1">Membrane</location>
        <topology evidence="1">Multi-pass membrane protein</topology>
    </subcellularLocation>
</comment>
<keyword evidence="2 6" id="KW-0812">Transmembrane</keyword>
<accession>A0AAN6G8K4</accession>
<dbReference type="PROSITE" id="PS50850">
    <property type="entry name" value="MFS"/>
    <property type="match status" value="1"/>
</dbReference>
<evidence type="ECO:0000259" key="7">
    <source>
        <dbReference type="PROSITE" id="PS50850"/>
    </source>
</evidence>
<dbReference type="Gene3D" id="1.20.1250.20">
    <property type="entry name" value="MFS general substrate transporter like domains"/>
    <property type="match status" value="1"/>
</dbReference>
<name>A0AAN6G8K4_9BASI</name>
<feature type="transmembrane region" description="Helical" evidence="6">
    <location>
        <begin position="403"/>
        <end position="421"/>
    </location>
</feature>
<gene>
    <name evidence="8" type="ORF">OC842_005017</name>
</gene>
<evidence type="ECO:0000313" key="8">
    <source>
        <dbReference type="EMBL" id="KAK0526981.1"/>
    </source>
</evidence>
<dbReference type="PANTHER" id="PTHR23501:SF198">
    <property type="entry name" value="AZOLE RESISTANCE PROTEIN 1-RELATED"/>
    <property type="match status" value="1"/>
</dbReference>
<evidence type="ECO:0000256" key="1">
    <source>
        <dbReference type="ARBA" id="ARBA00004141"/>
    </source>
</evidence>
<keyword evidence="4 6" id="KW-0472">Membrane</keyword>
<feature type="domain" description="Major facilitator superfamily (MFS) profile" evidence="7">
    <location>
        <begin position="96"/>
        <end position="588"/>
    </location>
</feature>
<dbReference type="EMBL" id="JAPDMQ010000330">
    <property type="protein sequence ID" value="KAK0526981.1"/>
    <property type="molecule type" value="Genomic_DNA"/>
</dbReference>
<dbReference type="AlphaFoldDB" id="A0AAN6G8K4"/>
<feature type="transmembrane region" description="Helical" evidence="6">
    <location>
        <begin position="131"/>
        <end position="149"/>
    </location>
</feature>
<dbReference type="PANTHER" id="PTHR23501">
    <property type="entry name" value="MAJOR FACILITATOR SUPERFAMILY"/>
    <property type="match status" value="1"/>
</dbReference>
<protein>
    <recommendedName>
        <fullName evidence="7">Major facilitator superfamily (MFS) profile domain-containing protein</fullName>
    </recommendedName>
</protein>
<dbReference type="InterPro" id="IPR036259">
    <property type="entry name" value="MFS_trans_sf"/>
</dbReference>
<feature type="transmembrane region" description="Helical" evidence="6">
    <location>
        <begin position="219"/>
        <end position="245"/>
    </location>
</feature>
<organism evidence="8 9">
    <name type="scientific">Tilletia horrida</name>
    <dbReference type="NCBI Taxonomy" id="155126"/>
    <lineage>
        <taxon>Eukaryota</taxon>
        <taxon>Fungi</taxon>
        <taxon>Dikarya</taxon>
        <taxon>Basidiomycota</taxon>
        <taxon>Ustilaginomycotina</taxon>
        <taxon>Exobasidiomycetes</taxon>
        <taxon>Tilletiales</taxon>
        <taxon>Tilletiaceae</taxon>
        <taxon>Tilletia</taxon>
    </lineage>
</organism>
<feature type="transmembrane region" description="Helical" evidence="6">
    <location>
        <begin position="251"/>
        <end position="271"/>
    </location>
</feature>
<sequence>MTRPPAPRPASRSGSVLTVETSSHAPSVFSPATANFSIDGDKKDKAESIHNAALAPSDSSDPAAGVGAKGSADNAAVDIDARQGPVLLTGFKFWAMYFCMLLSILLVALDITLVSTAQTVIVADLNGVDQVAWVITAFLLTQASFLLFYGQVLTNFPSKYCYLSAVFFFELGSLICGVAQDMNTLIVGRAIAGVGASGIMISAMTVLAETTTLQQRAGLMGGLGMVFGISMTLGPLIGGAIAQHIGWRWNFYINLPCGGLTIASIIFLLKAHPPLGHLIHKPMPLRAKIEQLDVVGLIISLGFLVAVTLPLQDGGVTYPWTSGRVLGPLISSVFILALLIAWCAYRGRDHALIPLPLLRDRNLVGCALVSCLCYLGVLVNIYYLPRYYQAVKGSSPTDSGVDLLPTVIGMSLFSFLGGIFAGKTGHYWTQMAAGPLLGIAGSAMLFTINFDTGRGFLIGAQILVGIAMGATIQAPILAAQANVKRQLDVSRAVGIVTFVQRVGGTIGSGMASGIFFSILPQELDQQGVPAEYALKTLNTPDLISTFPDGVRQRAAQAFTRAIADVLVIGLPAFTLCFIFVILLIKCTNLRTKEVTPLHAMPAAIAAAFSGKKKAAAAAADEPDTVAANSSAEVDMEKNAGTPATEREVEEEVAVAALAVPDAAREGEIVLEADEAARRHRDQA</sequence>
<dbReference type="InterPro" id="IPR020846">
    <property type="entry name" value="MFS_dom"/>
</dbReference>
<reference evidence="8" key="1">
    <citation type="journal article" date="2023" name="PhytoFront">
        <title>Draft Genome Resources of Seven Strains of Tilletia horrida, Causal Agent of Kernel Smut of Rice.</title>
        <authorList>
            <person name="Khanal S."/>
            <person name="Antony Babu S."/>
            <person name="Zhou X.G."/>
        </authorList>
    </citation>
    <scope>NUCLEOTIDE SEQUENCE</scope>
    <source>
        <strain evidence="8">TX3</strain>
    </source>
</reference>
<evidence type="ECO:0000256" key="2">
    <source>
        <dbReference type="ARBA" id="ARBA00022692"/>
    </source>
</evidence>
<feature type="transmembrane region" description="Helical" evidence="6">
    <location>
        <begin position="456"/>
        <end position="478"/>
    </location>
</feature>
<keyword evidence="3 6" id="KW-1133">Transmembrane helix</keyword>
<feature type="transmembrane region" description="Helical" evidence="6">
    <location>
        <begin position="91"/>
        <end position="111"/>
    </location>
</feature>
<keyword evidence="9" id="KW-1185">Reference proteome</keyword>
<evidence type="ECO:0000256" key="3">
    <source>
        <dbReference type="ARBA" id="ARBA00022989"/>
    </source>
</evidence>
<dbReference type="SUPFAM" id="SSF103473">
    <property type="entry name" value="MFS general substrate transporter"/>
    <property type="match status" value="1"/>
</dbReference>
<feature type="transmembrane region" description="Helical" evidence="6">
    <location>
        <begin position="323"/>
        <end position="342"/>
    </location>
</feature>
<evidence type="ECO:0000313" key="9">
    <source>
        <dbReference type="Proteomes" id="UP001176521"/>
    </source>
</evidence>
<feature type="transmembrane region" description="Helical" evidence="6">
    <location>
        <begin position="292"/>
        <end position="311"/>
    </location>
</feature>
<evidence type="ECO:0000256" key="4">
    <source>
        <dbReference type="ARBA" id="ARBA00023136"/>
    </source>
</evidence>